<keyword evidence="3" id="KW-1185">Reference proteome</keyword>
<dbReference type="Pfam" id="PF14299">
    <property type="entry name" value="PP2"/>
    <property type="match status" value="1"/>
</dbReference>
<organism evidence="2 3">
    <name type="scientific">Panicum virgatum</name>
    <name type="common">Blackwell switchgrass</name>
    <dbReference type="NCBI Taxonomy" id="38727"/>
    <lineage>
        <taxon>Eukaryota</taxon>
        <taxon>Viridiplantae</taxon>
        <taxon>Streptophyta</taxon>
        <taxon>Embryophyta</taxon>
        <taxon>Tracheophyta</taxon>
        <taxon>Spermatophyta</taxon>
        <taxon>Magnoliopsida</taxon>
        <taxon>Liliopsida</taxon>
        <taxon>Poales</taxon>
        <taxon>Poaceae</taxon>
        <taxon>PACMAD clade</taxon>
        <taxon>Panicoideae</taxon>
        <taxon>Panicodae</taxon>
        <taxon>Paniceae</taxon>
        <taxon>Panicinae</taxon>
        <taxon>Panicum</taxon>
        <taxon>Panicum sect. Hiantes</taxon>
    </lineage>
</organism>
<dbReference type="Proteomes" id="UP000823388">
    <property type="component" value="Chromosome 3N"/>
</dbReference>
<reference evidence="2 3" key="1">
    <citation type="submission" date="2020-05" db="EMBL/GenBank/DDBJ databases">
        <title>WGS assembly of Panicum virgatum.</title>
        <authorList>
            <person name="Lovell J.T."/>
            <person name="Jenkins J."/>
            <person name="Shu S."/>
            <person name="Juenger T.E."/>
            <person name="Schmutz J."/>
        </authorList>
    </citation>
    <scope>NUCLEOTIDE SEQUENCE [LARGE SCALE GENOMIC DNA]</scope>
    <source>
        <strain evidence="3">cv. AP13</strain>
    </source>
</reference>
<sequence length="223" mass="25375">MGAALSQQEALSDSSSAGDESERLVVPHKFDEIIAHGTTATADELEDQMYGSGIYLAGKTKKYWIDEKTRCNCFMLFPRALSITHSESKQYWRWHPLEETSGTEVEVATLLDVCWLEIHGRLELSHLTPGVDYNVVFEVMLTEPAWGWYTPMNLWIKFPDGTVQQRVEKLQEKPKDQWMELKAGQLKTHVGQNGELDMALFEYHVGNWKSGLTIKGVKIVPTE</sequence>
<dbReference type="GO" id="GO:0030246">
    <property type="term" value="F:carbohydrate binding"/>
    <property type="evidence" value="ECO:0007669"/>
    <property type="project" value="InterPro"/>
</dbReference>
<name>A0A8T0UHQ0_PANVG</name>
<dbReference type="InterPro" id="IPR025886">
    <property type="entry name" value="PP2-like"/>
</dbReference>
<comment type="caution">
    <text evidence="2">The sequence shown here is derived from an EMBL/GenBank/DDBJ whole genome shotgun (WGS) entry which is preliminary data.</text>
</comment>
<evidence type="ECO:0000256" key="1">
    <source>
        <dbReference type="SAM" id="MobiDB-lite"/>
    </source>
</evidence>
<feature type="compositionally biased region" description="Polar residues" evidence="1">
    <location>
        <begin position="1"/>
        <end position="18"/>
    </location>
</feature>
<gene>
    <name evidence="2" type="ORF">PVAP13_3NG254752</name>
</gene>
<evidence type="ECO:0000313" key="2">
    <source>
        <dbReference type="EMBL" id="KAG2621568.1"/>
    </source>
</evidence>
<dbReference type="EMBL" id="CM029042">
    <property type="protein sequence ID" value="KAG2621568.1"/>
    <property type="molecule type" value="Genomic_DNA"/>
</dbReference>
<evidence type="ECO:0000313" key="3">
    <source>
        <dbReference type="Proteomes" id="UP000823388"/>
    </source>
</evidence>
<dbReference type="AlphaFoldDB" id="A0A8T0UHQ0"/>
<proteinExistence type="predicted"/>
<protein>
    <submittedName>
        <fullName evidence="2">Uncharacterized protein</fullName>
    </submittedName>
</protein>
<accession>A0A8T0UHQ0</accession>
<dbReference type="OrthoDB" id="533833at2759"/>
<dbReference type="PANTHER" id="PTHR48478:SF1">
    <property type="entry name" value="LECTIN-LIKE"/>
    <property type="match status" value="1"/>
</dbReference>
<dbReference type="PANTHER" id="PTHR48478">
    <property type="entry name" value="LECTIN-LIKE"/>
    <property type="match status" value="1"/>
</dbReference>
<feature type="region of interest" description="Disordered" evidence="1">
    <location>
        <begin position="1"/>
        <end position="22"/>
    </location>
</feature>
<dbReference type="InterPro" id="IPR052147">
    <property type="entry name" value="PP2-like/Lectin"/>
</dbReference>